<feature type="region of interest" description="Disordered" evidence="1">
    <location>
        <begin position="175"/>
        <end position="234"/>
    </location>
</feature>
<dbReference type="EMBL" id="CM027689">
    <property type="protein sequence ID" value="KAG0515223.1"/>
    <property type="molecule type" value="Genomic_DNA"/>
</dbReference>
<sequence length="248" mass="26953">MVSSSAASADVKRGGIRRCRRLWDIRAGVTIRHYADCRRATPHAGDPDSRFTGAPPQLPKTLRDPAAKWPDHAPQERARRPATLTRGKGSSRAAVPESDVARLPTSGPHAVTLRRSVLDHRHPSGYSGHAVATCSCSADLHLLLLAPPPSKIKREGGADGGPLALALPPHHHHALACAPRASPPPPPPPAPPRRRRPGPRPPRPRLRLIQAPVPPRPRRPPVSPPRRAPRPRRCVYVHTFPPQHLCDP</sequence>
<dbReference type="Proteomes" id="UP000807115">
    <property type="component" value="Chromosome 10"/>
</dbReference>
<protein>
    <submittedName>
        <fullName evidence="2">Uncharacterized protein</fullName>
    </submittedName>
</protein>
<feature type="compositionally biased region" description="Basic residues" evidence="1">
    <location>
        <begin position="192"/>
        <end position="206"/>
    </location>
</feature>
<organism evidence="2 3">
    <name type="scientific">Sorghum bicolor</name>
    <name type="common">Sorghum</name>
    <name type="synonym">Sorghum vulgare</name>
    <dbReference type="NCBI Taxonomy" id="4558"/>
    <lineage>
        <taxon>Eukaryota</taxon>
        <taxon>Viridiplantae</taxon>
        <taxon>Streptophyta</taxon>
        <taxon>Embryophyta</taxon>
        <taxon>Tracheophyta</taxon>
        <taxon>Spermatophyta</taxon>
        <taxon>Magnoliopsida</taxon>
        <taxon>Liliopsida</taxon>
        <taxon>Poales</taxon>
        <taxon>Poaceae</taxon>
        <taxon>PACMAD clade</taxon>
        <taxon>Panicoideae</taxon>
        <taxon>Andropogonodae</taxon>
        <taxon>Andropogoneae</taxon>
        <taxon>Sorghinae</taxon>
        <taxon>Sorghum</taxon>
    </lineage>
</organism>
<name>A0A921Q4J4_SORBI</name>
<feature type="region of interest" description="Disordered" evidence="1">
    <location>
        <begin position="40"/>
        <end position="108"/>
    </location>
</feature>
<evidence type="ECO:0000313" key="3">
    <source>
        <dbReference type="Proteomes" id="UP000807115"/>
    </source>
</evidence>
<evidence type="ECO:0000313" key="2">
    <source>
        <dbReference type="EMBL" id="KAG0515223.1"/>
    </source>
</evidence>
<dbReference type="AlphaFoldDB" id="A0A921Q4J4"/>
<reference evidence="2" key="1">
    <citation type="journal article" date="2019" name="BMC Genomics">
        <title>A new reference genome for Sorghum bicolor reveals high levels of sequence similarity between sweet and grain genotypes: implications for the genetics of sugar metabolism.</title>
        <authorList>
            <person name="Cooper E.A."/>
            <person name="Brenton Z.W."/>
            <person name="Flinn B.S."/>
            <person name="Jenkins J."/>
            <person name="Shu S."/>
            <person name="Flowers D."/>
            <person name="Luo F."/>
            <person name="Wang Y."/>
            <person name="Xia P."/>
            <person name="Barry K."/>
            <person name="Daum C."/>
            <person name="Lipzen A."/>
            <person name="Yoshinaga Y."/>
            <person name="Schmutz J."/>
            <person name="Saski C."/>
            <person name="Vermerris W."/>
            <person name="Kresovich S."/>
        </authorList>
    </citation>
    <scope>NUCLEOTIDE SEQUENCE</scope>
</reference>
<accession>A0A921Q4J4</accession>
<feature type="compositionally biased region" description="Basic and acidic residues" evidence="1">
    <location>
        <begin position="61"/>
        <end position="79"/>
    </location>
</feature>
<feature type="compositionally biased region" description="Pro residues" evidence="1">
    <location>
        <begin position="181"/>
        <end position="191"/>
    </location>
</feature>
<proteinExistence type="predicted"/>
<comment type="caution">
    <text evidence="2">The sequence shown here is derived from an EMBL/GenBank/DDBJ whole genome shotgun (WGS) entry which is preliminary data.</text>
</comment>
<reference evidence="2" key="2">
    <citation type="submission" date="2020-10" db="EMBL/GenBank/DDBJ databases">
        <authorList>
            <person name="Cooper E.A."/>
            <person name="Brenton Z.W."/>
            <person name="Flinn B.S."/>
            <person name="Jenkins J."/>
            <person name="Shu S."/>
            <person name="Flowers D."/>
            <person name="Luo F."/>
            <person name="Wang Y."/>
            <person name="Xia P."/>
            <person name="Barry K."/>
            <person name="Daum C."/>
            <person name="Lipzen A."/>
            <person name="Yoshinaga Y."/>
            <person name="Schmutz J."/>
            <person name="Saski C."/>
            <person name="Vermerris W."/>
            <person name="Kresovich S."/>
        </authorList>
    </citation>
    <scope>NUCLEOTIDE SEQUENCE</scope>
</reference>
<feature type="compositionally biased region" description="Pro residues" evidence="1">
    <location>
        <begin position="212"/>
        <end position="226"/>
    </location>
</feature>
<gene>
    <name evidence="2" type="ORF">BDA96_10G260300</name>
</gene>
<feature type="compositionally biased region" description="Basic and acidic residues" evidence="1">
    <location>
        <begin position="40"/>
        <end position="49"/>
    </location>
</feature>
<evidence type="ECO:0000256" key="1">
    <source>
        <dbReference type="SAM" id="MobiDB-lite"/>
    </source>
</evidence>